<name>A0ABU7CC20_9TELE</name>
<reference evidence="2 3" key="1">
    <citation type="submission" date="2021-07" db="EMBL/GenBank/DDBJ databases">
        <authorList>
            <person name="Palmer J.M."/>
        </authorList>
    </citation>
    <scope>NUCLEOTIDE SEQUENCE [LARGE SCALE GENOMIC DNA]</scope>
    <source>
        <strain evidence="2 3">AT_MEX2019</strain>
        <tissue evidence="2">Muscle</tissue>
    </source>
</reference>
<gene>
    <name evidence="2" type="ORF">ATANTOWER_000012</name>
</gene>
<feature type="compositionally biased region" description="Basic and acidic residues" evidence="1">
    <location>
        <begin position="8"/>
        <end position="17"/>
    </location>
</feature>
<sequence>MKQTLRWTRPEQPERSSADPSSQNGLQPTRAARTVLSRPEQPERSSADPSSHNGLQPTRAARTVFSRPEQPERSSADPSSQSLLPVRCSPSMLGALPENLHSYAVWFTSRTGLGLHGPPTLSCCLQSH</sequence>
<feature type="compositionally biased region" description="Polar residues" evidence="1">
    <location>
        <begin position="47"/>
        <end position="56"/>
    </location>
</feature>
<organism evidence="2 3">
    <name type="scientific">Ataeniobius toweri</name>
    <dbReference type="NCBI Taxonomy" id="208326"/>
    <lineage>
        <taxon>Eukaryota</taxon>
        <taxon>Metazoa</taxon>
        <taxon>Chordata</taxon>
        <taxon>Craniata</taxon>
        <taxon>Vertebrata</taxon>
        <taxon>Euteleostomi</taxon>
        <taxon>Actinopterygii</taxon>
        <taxon>Neopterygii</taxon>
        <taxon>Teleostei</taxon>
        <taxon>Neoteleostei</taxon>
        <taxon>Acanthomorphata</taxon>
        <taxon>Ovalentaria</taxon>
        <taxon>Atherinomorphae</taxon>
        <taxon>Cyprinodontiformes</taxon>
        <taxon>Goodeidae</taxon>
        <taxon>Ataeniobius</taxon>
    </lineage>
</organism>
<evidence type="ECO:0000313" key="3">
    <source>
        <dbReference type="Proteomes" id="UP001345963"/>
    </source>
</evidence>
<accession>A0ABU7CC20</accession>
<proteinExistence type="predicted"/>
<dbReference type="Proteomes" id="UP001345963">
    <property type="component" value="Unassembled WGS sequence"/>
</dbReference>
<dbReference type="EMBL" id="JAHUTI010088513">
    <property type="protein sequence ID" value="MED6259820.1"/>
    <property type="molecule type" value="Genomic_DNA"/>
</dbReference>
<evidence type="ECO:0000313" key="2">
    <source>
        <dbReference type="EMBL" id="MED6259820.1"/>
    </source>
</evidence>
<comment type="caution">
    <text evidence="2">The sequence shown here is derived from an EMBL/GenBank/DDBJ whole genome shotgun (WGS) entry which is preliminary data.</text>
</comment>
<keyword evidence="3" id="KW-1185">Reference proteome</keyword>
<feature type="region of interest" description="Disordered" evidence="1">
    <location>
        <begin position="1"/>
        <end position="87"/>
    </location>
</feature>
<evidence type="ECO:0000256" key="1">
    <source>
        <dbReference type="SAM" id="MobiDB-lite"/>
    </source>
</evidence>
<protein>
    <submittedName>
        <fullName evidence="2">Uncharacterized protein</fullName>
    </submittedName>
</protein>
<feature type="compositionally biased region" description="Polar residues" evidence="1">
    <location>
        <begin position="18"/>
        <end position="27"/>
    </location>
</feature>